<evidence type="ECO:0000259" key="3">
    <source>
        <dbReference type="Pfam" id="PF00501"/>
    </source>
</evidence>
<name>A0A0T6BFT3_9SCAR</name>
<keyword evidence="2" id="KW-0576">Peroxisome</keyword>
<feature type="non-terminal residue" evidence="4">
    <location>
        <position position="347"/>
    </location>
</feature>
<gene>
    <name evidence="4" type="ORF">AMK59_2247</name>
</gene>
<dbReference type="Gene3D" id="2.30.38.10">
    <property type="entry name" value="Luciferase, Domain 3"/>
    <property type="match status" value="1"/>
</dbReference>
<comment type="subcellular location">
    <subcellularLocation>
        <location evidence="1">Peroxisome</location>
    </subcellularLocation>
</comment>
<dbReference type="InterPro" id="IPR020845">
    <property type="entry name" value="AMP-binding_CS"/>
</dbReference>
<dbReference type="Pfam" id="PF00501">
    <property type="entry name" value="AMP-binding"/>
    <property type="match status" value="1"/>
</dbReference>
<dbReference type="PROSITE" id="PS00455">
    <property type="entry name" value="AMP_BINDING"/>
    <property type="match status" value="1"/>
</dbReference>
<dbReference type="EMBL" id="LJIG01001189">
    <property type="protein sequence ID" value="KRT85751.1"/>
    <property type="molecule type" value="Genomic_DNA"/>
</dbReference>
<feature type="domain" description="AMP-dependent synthetase/ligase" evidence="3">
    <location>
        <begin position="17"/>
        <end position="347"/>
    </location>
</feature>
<dbReference type="GO" id="GO:0004467">
    <property type="term" value="F:long-chain fatty acid-CoA ligase activity"/>
    <property type="evidence" value="ECO:0007669"/>
    <property type="project" value="TreeGrafter"/>
</dbReference>
<organism evidence="4 5">
    <name type="scientific">Oryctes borbonicus</name>
    <dbReference type="NCBI Taxonomy" id="1629725"/>
    <lineage>
        <taxon>Eukaryota</taxon>
        <taxon>Metazoa</taxon>
        <taxon>Ecdysozoa</taxon>
        <taxon>Arthropoda</taxon>
        <taxon>Hexapoda</taxon>
        <taxon>Insecta</taxon>
        <taxon>Pterygota</taxon>
        <taxon>Neoptera</taxon>
        <taxon>Endopterygota</taxon>
        <taxon>Coleoptera</taxon>
        <taxon>Polyphaga</taxon>
        <taxon>Scarabaeiformia</taxon>
        <taxon>Scarabaeidae</taxon>
        <taxon>Dynastinae</taxon>
        <taxon>Oryctes</taxon>
    </lineage>
</organism>
<evidence type="ECO:0000313" key="5">
    <source>
        <dbReference type="Proteomes" id="UP000051574"/>
    </source>
</evidence>
<dbReference type="InterPro" id="IPR000873">
    <property type="entry name" value="AMP-dep_synth/lig_dom"/>
</dbReference>
<dbReference type="Proteomes" id="UP000051574">
    <property type="component" value="Unassembled WGS sequence"/>
</dbReference>
<keyword evidence="5" id="KW-1185">Reference proteome</keyword>
<dbReference type="GO" id="GO:0005777">
    <property type="term" value="C:peroxisome"/>
    <property type="evidence" value="ECO:0007669"/>
    <property type="project" value="UniProtKB-SubCell"/>
</dbReference>
<evidence type="ECO:0000256" key="1">
    <source>
        <dbReference type="ARBA" id="ARBA00004275"/>
    </source>
</evidence>
<dbReference type="OrthoDB" id="6774509at2759"/>
<sequence length="347" mass="38827">MMPLLFFFFFQECGITRRKYTFDELLIKSSNFNGNLRKKLKLQKGDVIAFLLPNIPEFLISVLGVQLAGLKVTTINPTYTSDEIKRQLTDSGAQVLVTLPELWKTAKKAVDETRNYINIVTIKNSKSDTTPRGAIDWSELVNTKADVPDAELTSLHETIFMPYSSGTTGLPKGVELSNYNIVANICQAHHPDFELVEKATETRQDTTIVVLPLFHIYGFTTTFNMMRDGTRVVTLPKFTPDRYIDALKDYRPEILMLVPPIVIFLYSHASVRSEYLSSLRTINCGAAPLGALDEEKFRHKVGKPFNVLQGYGLSETSPVVTMVPLKLQGKFPGSMGTPIPNTSLKVV</sequence>
<evidence type="ECO:0000256" key="2">
    <source>
        <dbReference type="ARBA" id="ARBA00023140"/>
    </source>
</evidence>
<dbReference type="PANTHER" id="PTHR24096">
    <property type="entry name" value="LONG-CHAIN-FATTY-ACID--COA LIGASE"/>
    <property type="match status" value="1"/>
</dbReference>
<proteinExistence type="predicted"/>
<protein>
    <submittedName>
        <fullName evidence="4">AMP-binding protein</fullName>
    </submittedName>
</protein>
<dbReference type="AlphaFoldDB" id="A0A0T6BFT3"/>
<dbReference type="Gene3D" id="3.40.50.980">
    <property type="match status" value="2"/>
</dbReference>
<accession>A0A0T6BFT3</accession>
<comment type="caution">
    <text evidence="4">The sequence shown here is derived from an EMBL/GenBank/DDBJ whole genome shotgun (WGS) entry which is preliminary data.</text>
</comment>
<reference evidence="4 5" key="1">
    <citation type="submission" date="2015-09" db="EMBL/GenBank/DDBJ databases">
        <title>Draft genome of the scarab beetle Oryctes borbonicus.</title>
        <authorList>
            <person name="Meyer J.M."/>
            <person name="Markov G.V."/>
            <person name="Baskaran P."/>
            <person name="Herrmann M."/>
            <person name="Sommer R.J."/>
            <person name="Roedelsperger C."/>
        </authorList>
    </citation>
    <scope>NUCLEOTIDE SEQUENCE [LARGE SCALE GENOMIC DNA]</scope>
    <source>
        <strain evidence="4">OB123</strain>
        <tissue evidence="4">Whole animal</tissue>
    </source>
</reference>
<dbReference type="PANTHER" id="PTHR24096:SF422">
    <property type="entry name" value="BCDNA.GH02901"/>
    <property type="match status" value="1"/>
</dbReference>
<evidence type="ECO:0000313" key="4">
    <source>
        <dbReference type="EMBL" id="KRT85751.1"/>
    </source>
</evidence>
<dbReference type="SUPFAM" id="SSF56801">
    <property type="entry name" value="Acetyl-CoA synthetase-like"/>
    <property type="match status" value="1"/>
</dbReference>
<dbReference type="GO" id="GO:0046949">
    <property type="term" value="P:fatty-acyl-CoA biosynthetic process"/>
    <property type="evidence" value="ECO:0007669"/>
    <property type="project" value="TreeGrafter"/>
</dbReference>